<evidence type="ECO:0000256" key="5">
    <source>
        <dbReference type="ARBA" id="ARBA00022884"/>
    </source>
</evidence>
<feature type="domain" description="S1 motif" evidence="6">
    <location>
        <begin position="39"/>
        <end position="125"/>
    </location>
</feature>
<name>A0AAE3DQY4_9FIRM</name>
<dbReference type="AlphaFoldDB" id="A0AAE3DQY4"/>
<dbReference type="Pfam" id="PF10150">
    <property type="entry name" value="RNase_E_G"/>
    <property type="match status" value="1"/>
</dbReference>
<keyword evidence="3" id="KW-0378">Hydrolase</keyword>
<keyword evidence="4" id="KW-0460">Magnesium</keyword>
<dbReference type="EMBL" id="JAJEPR010000004">
    <property type="protein sequence ID" value="MCC2188972.1"/>
    <property type="molecule type" value="Genomic_DNA"/>
</dbReference>
<organism evidence="7 8">
    <name type="scientific">Fusicatenibacter faecihominis</name>
    <dbReference type="NCBI Taxonomy" id="2881276"/>
    <lineage>
        <taxon>Bacteria</taxon>
        <taxon>Bacillati</taxon>
        <taxon>Bacillota</taxon>
        <taxon>Clostridia</taxon>
        <taxon>Lachnospirales</taxon>
        <taxon>Lachnospiraceae</taxon>
        <taxon>Fusicatenibacter</taxon>
    </lineage>
</organism>
<dbReference type="GO" id="GO:0006364">
    <property type="term" value="P:rRNA processing"/>
    <property type="evidence" value="ECO:0007669"/>
    <property type="project" value="TreeGrafter"/>
</dbReference>
<dbReference type="SUPFAM" id="SSF50249">
    <property type="entry name" value="Nucleic acid-binding proteins"/>
    <property type="match status" value="1"/>
</dbReference>
<dbReference type="GO" id="GO:0016787">
    <property type="term" value="F:hydrolase activity"/>
    <property type="evidence" value="ECO:0007669"/>
    <property type="project" value="UniProtKB-KW"/>
</dbReference>
<dbReference type="InterPro" id="IPR019307">
    <property type="entry name" value="RNA-bd_AU-1/RNase_E/G"/>
</dbReference>
<reference evidence="7 8" key="1">
    <citation type="submission" date="2021-10" db="EMBL/GenBank/DDBJ databases">
        <title>Anaerobic single-cell dispensing facilitates the cultivation of human gut bacteria.</title>
        <authorList>
            <person name="Afrizal A."/>
        </authorList>
    </citation>
    <scope>NUCLEOTIDE SEQUENCE [LARGE SCALE GENOMIC DNA]</scope>
    <source>
        <strain evidence="7 8">CLA-AA-H277</strain>
    </source>
</reference>
<keyword evidence="2" id="KW-0479">Metal-binding</keyword>
<dbReference type="Proteomes" id="UP001197875">
    <property type="component" value="Unassembled WGS sequence"/>
</dbReference>
<dbReference type="GO" id="GO:0005737">
    <property type="term" value="C:cytoplasm"/>
    <property type="evidence" value="ECO:0007669"/>
    <property type="project" value="TreeGrafter"/>
</dbReference>
<dbReference type="InterPro" id="IPR004659">
    <property type="entry name" value="RNase_E/G"/>
</dbReference>
<dbReference type="PANTHER" id="PTHR30001:SF0">
    <property type="entry name" value="RIBONUCLEASE G"/>
    <property type="match status" value="1"/>
</dbReference>
<dbReference type="CDD" id="cd04453">
    <property type="entry name" value="S1_RNase_E"/>
    <property type="match status" value="1"/>
</dbReference>
<evidence type="ECO:0000313" key="7">
    <source>
        <dbReference type="EMBL" id="MCC2188972.1"/>
    </source>
</evidence>
<dbReference type="GO" id="GO:0004540">
    <property type="term" value="F:RNA nuclease activity"/>
    <property type="evidence" value="ECO:0007669"/>
    <property type="project" value="InterPro"/>
</dbReference>
<evidence type="ECO:0000256" key="3">
    <source>
        <dbReference type="ARBA" id="ARBA00022801"/>
    </source>
</evidence>
<evidence type="ECO:0000259" key="6">
    <source>
        <dbReference type="PROSITE" id="PS50126"/>
    </source>
</evidence>
<dbReference type="PROSITE" id="PS50126">
    <property type="entry name" value="S1"/>
    <property type="match status" value="1"/>
</dbReference>
<comment type="cofactor">
    <cofactor evidence="1">
        <name>Mg(2+)</name>
        <dbReference type="ChEBI" id="CHEBI:18420"/>
    </cofactor>
</comment>
<evidence type="ECO:0000256" key="4">
    <source>
        <dbReference type="ARBA" id="ARBA00022842"/>
    </source>
</evidence>
<dbReference type="InterPro" id="IPR012340">
    <property type="entry name" value="NA-bd_OB-fold"/>
</dbReference>
<dbReference type="RefSeq" id="WP_227614422.1">
    <property type="nucleotide sequence ID" value="NZ_JAJEPR010000004.1"/>
</dbReference>
<comment type="caution">
    <text evidence="7">The sequence shown here is derived from an EMBL/GenBank/DDBJ whole genome shotgun (WGS) entry which is preliminary data.</text>
</comment>
<evidence type="ECO:0000256" key="2">
    <source>
        <dbReference type="ARBA" id="ARBA00022723"/>
    </source>
</evidence>
<dbReference type="InterPro" id="IPR003029">
    <property type="entry name" value="S1_domain"/>
</dbReference>
<keyword evidence="8" id="KW-1185">Reference proteome</keyword>
<dbReference type="PANTHER" id="PTHR30001">
    <property type="entry name" value="RIBONUCLEASE"/>
    <property type="match status" value="1"/>
</dbReference>
<evidence type="ECO:0000256" key="1">
    <source>
        <dbReference type="ARBA" id="ARBA00001946"/>
    </source>
</evidence>
<keyword evidence="5" id="KW-0694">RNA-binding</keyword>
<proteinExistence type="predicted"/>
<dbReference type="GO" id="GO:0003723">
    <property type="term" value="F:RNA binding"/>
    <property type="evidence" value="ECO:0007669"/>
    <property type="project" value="UniProtKB-KW"/>
</dbReference>
<evidence type="ECO:0000313" key="8">
    <source>
        <dbReference type="Proteomes" id="UP001197875"/>
    </source>
</evidence>
<protein>
    <submittedName>
        <fullName evidence="7">Ribonuclease E/G</fullName>
    </submittedName>
</protein>
<gene>
    <name evidence="7" type="ORF">LKD71_03875</name>
</gene>
<accession>A0AAE3DQY4</accession>
<sequence>MDKKLLIVRCRGRILTALKEGDKVVELHLDEEERNSLLGNIYIGRVHNIVKNIHAAFIEVGDGLQCYYSLSDNKDPIFLKKGSSPKLQAGDELLVQVCRENLKSKPPAVTSNLNFTGNYVVLTTENKSIGFSSKLSKEEKQQLGEWLKPFVSDRFGCIVRTNAREADEATFQAELKLLTGIYEEVTEKAKFRKPLTLLHQNNPTTWLSSLRDTYKAGLTEIITDDPGLHEKIHHYLEHYQREDLDKLRFYEDPLLPLIKLHSLETALENALKEKVWMKSGAYLVIQPTEALTVIDVNTGKFDGNKNQQDTFLKINLEAAREIAREIRLRNLSGIIVVDFINMDAAENRKLLMEEFASWLKRDPIKTTLVDMTALELVEVTRKKLRKPLQDQFLATRNPAENKSTNFSENA</sequence>
<dbReference type="Gene3D" id="2.40.50.140">
    <property type="entry name" value="Nucleic acid-binding proteins"/>
    <property type="match status" value="1"/>
</dbReference>
<dbReference type="GO" id="GO:0046872">
    <property type="term" value="F:metal ion binding"/>
    <property type="evidence" value="ECO:0007669"/>
    <property type="project" value="UniProtKB-KW"/>
</dbReference>